<evidence type="ECO:0000256" key="1">
    <source>
        <dbReference type="SAM" id="MobiDB-lite"/>
    </source>
</evidence>
<proteinExistence type="predicted"/>
<dbReference type="AlphaFoldDB" id="A0A9N8HCJ6"/>
<dbReference type="Proteomes" id="UP001153069">
    <property type="component" value="Unassembled WGS sequence"/>
</dbReference>
<name>A0A9N8HCJ6_9STRA</name>
<dbReference type="InterPro" id="IPR036865">
    <property type="entry name" value="CRAL-TRIO_dom_sf"/>
</dbReference>
<keyword evidence="4" id="KW-1185">Reference proteome</keyword>
<dbReference type="InterPro" id="IPR001251">
    <property type="entry name" value="CRAL-TRIO_dom"/>
</dbReference>
<dbReference type="OrthoDB" id="198444at2759"/>
<comment type="caution">
    <text evidence="3">The sequence shown here is derived from an EMBL/GenBank/DDBJ whole genome shotgun (WGS) entry which is preliminary data.</text>
</comment>
<feature type="compositionally biased region" description="Acidic residues" evidence="1">
    <location>
        <begin position="18"/>
        <end position="27"/>
    </location>
</feature>
<evidence type="ECO:0000259" key="2">
    <source>
        <dbReference type="Pfam" id="PF00650"/>
    </source>
</evidence>
<evidence type="ECO:0000313" key="3">
    <source>
        <dbReference type="EMBL" id="CAB9505153.1"/>
    </source>
</evidence>
<sequence length="332" mass="37461">MMSLADSLLGTSVSSLFEGEEEEEEEDTTIHHYHKVHDDDEDTASESEQAHAEDEDVLGLSARFPSISQEERDAFRRHFHHNDDQCVKMLEERVLFRAMYEIDSPAFLQAQQDADDQADWEWASQTALEASKHNEELIPGLEGCGDHRYCHLESIPQSCFMCQTKDGSPALTKNGTPFVHVVPPLINLDSTTGASPEVHVTAIVLYLERKKLHIKNGFTCLIDCRQGRGWPNHNVFVILPSVQLIASAMDKLFPGQLQRLVVYPVPFALYYVFDRLKGWLPTSISETVELVHGVDSADAPPPTELSQFLDPECVDAMEQNRRARYLAKLVQV</sequence>
<protein>
    <recommendedName>
        <fullName evidence="2">CRAL-TRIO domain-containing protein</fullName>
    </recommendedName>
</protein>
<gene>
    <name evidence="3" type="ORF">SEMRO_220_G090760.1</name>
</gene>
<dbReference type="SUPFAM" id="SSF52087">
    <property type="entry name" value="CRAL/TRIO domain"/>
    <property type="match status" value="1"/>
</dbReference>
<feature type="region of interest" description="Disordered" evidence="1">
    <location>
        <begin position="1"/>
        <end position="61"/>
    </location>
</feature>
<organism evidence="3 4">
    <name type="scientific">Seminavis robusta</name>
    <dbReference type="NCBI Taxonomy" id="568900"/>
    <lineage>
        <taxon>Eukaryota</taxon>
        <taxon>Sar</taxon>
        <taxon>Stramenopiles</taxon>
        <taxon>Ochrophyta</taxon>
        <taxon>Bacillariophyta</taxon>
        <taxon>Bacillariophyceae</taxon>
        <taxon>Bacillariophycidae</taxon>
        <taxon>Naviculales</taxon>
        <taxon>Naviculaceae</taxon>
        <taxon>Seminavis</taxon>
    </lineage>
</organism>
<accession>A0A9N8HCJ6</accession>
<dbReference type="Pfam" id="PF00650">
    <property type="entry name" value="CRAL_TRIO"/>
    <property type="match status" value="1"/>
</dbReference>
<evidence type="ECO:0000313" key="4">
    <source>
        <dbReference type="Proteomes" id="UP001153069"/>
    </source>
</evidence>
<reference evidence="3" key="1">
    <citation type="submission" date="2020-06" db="EMBL/GenBank/DDBJ databases">
        <authorList>
            <consortium name="Plant Systems Biology data submission"/>
        </authorList>
    </citation>
    <scope>NUCLEOTIDE SEQUENCE</scope>
    <source>
        <strain evidence="3">D6</strain>
    </source>
</reference>
<dbReference type="EMBL" id="CAICTM010000219">
    <property type="protein sequence ID" value="CAB9505153.1"/>
    <property type="molecule type" value="Genomic_DNA"/>
</dbReference>
<feature type="domain" description="CRAL-TRIO" evidence="2">
    <location>
        <begin position="173"/>
        <end position="315"/>
    </location>
</feature>